<dbReference type="OrthoDB" id="6400311at2"/>
<keyword evidence="1" id="KW-0732">Signal</keyword>
<evidence type="ECO:0000256" key="1">
    <source>
        <dbReference type="SAM" id="SignalP"/>
    </source>
</evidence>
<feature type="signal peptide" evidence="1">
    <location>
        <begin position="1"/>
        <end position="20"/>
    </location>
</feature>
<sequence>MRTIYLTSILLVSMIPAANASPIENCKAASDNALCQSYLKGVVEGALMYKPLAVGARLESNDYQSRALKYRGGKRFQEANRQFCLERLPDPEHLVTGLTEAFDSGEVTDSASLQVAVFSLLDCQRLQ</sequence>
<dbReference type="Proteomes" id="UP000294832">
    <property type="component" value="Unassembled WGS sequence"/>
</dbReference>
<comment type="caution">
    <text evidence="2">The sequence shown here is derived from an EMBL/GenBank/DDBJ whole genome shotgun (WGS) entry which is preliminary data.</text>
</comment>
<feature type="chain" id="PRO_5021027120" description="Rap1a immunity protein domain-containing protein" evidence="1">
    <location>
        <begin position="21"/>
        <end position="127"/>
    </location>
</feature>
<evidence type="ECO:0008006" key="4">
    <source>
        <dbReference type="Google" id="ProtNLM"/>
    </source>
</evidence>
<dbReference type="RefSeq" id="WP_133038037.1">
    <property type="nucleotide sequence ID" value="NZ_SLWF01000004.1"/>
</dbReference>
<protein>
    <recommendedName>
        <fullName evidence="4">Rap1a immunity protein domain-containing protein</fullName>
    </recommendedName>
</protein>
<evidence type="ECO:0000313" key="2">
    <source>
        <dbReference type="EMBL" id="TCN87924.1"/>
    </source>
</evidence>
<gene>
    <name evidence="2" type="ORF">EDC91_10456</name>
</gene>
<dbReference type="AlphaFoldDB" id="A0A4R2FEA9"/>
<reference evidence="2 3" key="1">
    <citation type="submission" date="2019-03" db="EMBL/GenBank/DDBJ databases">
        <title>Freshwater and sediment microbial communities from various areas in North America, analyzing microbe dynamics in response to fracking.</title>
        <authorList>
            <person name="Lamendella R."/>
        </authorList>
    </citation>
    <scope>NUCLEOTIDE SEQUENCE [LARGE SCALE GENOMIC DNA]</scope>
    <source>
        <strain evidence="2 3">74A</strain>
    </source>
</reference>
<keyword evidence="3" id="KW-1185">Reference proteome</keyword>
<name>A0A4R2FEA9_9GAMM</name>
<evidence type="ECO:0000313" key="3">
    <source>
        <dbReference type="Proteomes" id="UP000294832"/>
    </source>
</evidence>
<accession>A0A4R2FEA9</accession>
<proteinExistence type="predicted"/>
<dbReference type="EMBL" id="SLWF01000004">
    <property type="protein sequence ID" value="TCN87924.1"/>
    <property type="molecule type" value="Genomic_DNA"/>
</dbReference>
<organism evidence="2 3">
    <name type="scientific">Shewanella fodinae</name>
    <dbReference type="NCBI Taxonomy" id="552357"/>
    <lineage>
        <taxon>Bacteria</taxon>
        <taxon>Pseudomonadati</taxon>
        <taxon>Pseudomonadota</taxon>
        <taxon>Gammaproteobacteria</taxon>
        <taxon>Alteromonadales</taxon>
        <taxon>Shewanellaceae</taxon>
        <taxon>Shewanella</taxon>
    </lineage>
</organism>